<keyword evidence="3" id="KW-0410">Iron transport</keyword>
<dbReference type="SUPFAM" id="SSF50331">
    <property type="entry name" value="MOP-like"/>
    <property type="match status" value="1"/>
</dbReference>
<dbReference type="Pfam" id="PF08402">
    <property type="entry name" value="TOBE_2"/>
    <property type="match status" value="1"/>
</dbReference>
<dbReference type="PANTHER" id="PTHR42781">
    <property type="entry name" value="SPERMIDINE/PUTRESCINE IMPORT ATP-BINDING PROTEIN POTA"/>
    <property type="match status" value="1"/>
</dbReference>
<dbReference type="SUPFAM" id="SSF52540">
    <property type="entry name" value="P-loop containing nucleoside triphosphate hydrolases"/>
    <property type="match status" value="1"/>
</dbReference>
<dbReference type="eggNOG" id="COG3842">
    <property type="taxonomic scope" value="Bacteria"/>
</dbReference>
<dbReference type="GO" id="GO:0015408">
    <property type="term" value="F:ABC-type ferric iron transporter activity"/>
    <property type="evidence" value="ECO:0007669"/>
    <property type="project" value="InterPro"/>
</dbReference>
<evidence type="ECO:0000256" key="1">
    <source>
        <dbReference type="ARBA" id="ARBA00022448"/>
    </source>
</evidence>
<dbReference type="HOGENOM" id="CLU_000604_1_1_6"/>
<keyword evidence="5 10" id="KW-0067">ATP-binding</keyword>
<dbReference type="KEGG" id="cja:CJA_3618"/>
<dbReference type="PROSITE" id="PS50893">
    <property type="entry name" value="ABC_TRANSPORTER_2"/>
    <property type="match status" value="1"/>
</dbReference>
<dbReference type="Proteomes" id="UP000001036">
    <property type="component" value="Chromosome"/>
</dbReference>
<dbReference type="EMBL" id="CP000934">
    <property type="protein sequence ID" value="ACE84725.1"/>
    <property type="molecule type" value="Genomic_DNA"/>
</dbReference>
<dbReference type="GO" id="GO:0016887">
    <property type="term" value="F:ATP hydrolysis activity"/>
    <property type="evidence" value="ECO:0007669"/>
    <property type="project" value="InterPro"/>
</dbReference>
<evidence type="ECO:0000256" key="6">
    <source>
        <dbReference type="ARBA" id="ARBA00023004"/>
    </source>
</evidence>
<protein>
    <submittedName>
        <fullName evidence="10">ABC transporter, ATP-binding protein</fullName>
    </submittedName>
</protein>
<keyword evidence="4" id="KW-0547">Nucleotide-binding</keyword>
<dbReference type="InterPro" id="IPR027417">
    <property type="entry name" value="P-loop_NTPase"/>
</dbReference>
<dbReference type="InterPro" id="IPR003439">
    <property type="entry name" value="ABC_transporter-like_ATP-bd"/>
</dbReference>
<dbReference type="AlphaFoldDB" id="B3PH23"/>
<evidence type="ECO:0000256" key="7">
    <source>
        <dbReference type="ARBA" id="ARBA00023065"/>
    </source>
</evidence>
<dbReference type="InterPro" id="IPR050093">
    <property type="entry name" value="ABC_SmlMolc_Importer"/>
</dbReference>
<keyword evidence="6" id="KW-0408">Iron</keyword>
<dbReference type="InterPro" id="IPR015853">
    <property type="entry name" value="ABC_transpr_FbpC"/>
</dbReference>
<dbReference type="GO" id="GO:0043190">
    <property type="term" value="C:ATP-binding cassette (ABC) transporter complex"/>
    <property type="evidence" value="ECO:0007669"/>
    <property type="project" value="InterPro"/>
</dbReference>
<proteinExistence type="predicted"/>
<evidence type="ECO:0000313" key="11">
    <source>
        <dbReference type="Proteomes" id="UP000001036"/>
    </source>
</evidence>
<sequence length="354" mass="38308">MVIETSPLLRINGLAHRFGHQQVLRQVDLQLGAGEMLCLAGPSGCGKSTLLRLIAGLETVQQGSICLGDHTIASAECQVPPEKRGIGMVFQDFALFPHLSLLDNVSFGLSHLPKAERPVRAAQMLERVGLAARARDLPQVLSGGQQQRIALARALAPQPRLLLLDEPFSNLDVRLRHRLRADTLHLLKASGISSIMVTHDPEEAMFMADRIALMNAGDIVQVGTPAEIYQQPITPFAAEFFGDINRLPAQVSNAQVATPFGPLAAAFLPEAASAQVLIRPEAIQLAEPHSPGAVALVVDEVHMLGATSVVDIQLGWQGENRRLQMQLPSHQLPVLMARPWVQLGEQGVFVFAPE</sequence>
<keyword evidence="8" id="KW-0472">Membrane</keyword>
<dbReference type="STRING" id="498211.CJA_3618"/>
<dbReference type="GO" id="GO:0005524">
    <property type="term" value="F:ATP binding"/>
    <property type="evidence" value="ECO:0007669"/>
    <property type="project" value="UniProtKB-KW"/>
</dbReference>
<dbReference type="SMART" id="SM00382">
    <property type="entry name" value="AAA"/>
    <property type="match status" value="1"/>
</dbReference>
<keyword evidence="2" id="KW-1003">Cell membrane</keyword>
<dbReference type="RefSeq" id="WP_012489193.1">
    <property type="nucleotide sequence ID" value="NC_010995.1"/>
</dbReference>
<dbReference type="InterPro" id="IPR003593">
    <property type="entry name" value="AAA+_ATPase"/>
</dbReference>
<gene>
    <name evidence="10" type="ordered locus">CJA_3618</name>
</gene>
<dbReference type="InterPro" id="IPR017871">
    <property type="entry name" value="ABC_transporter-like_CS"/>
</dbReference>
<dbReference type="InterPro" id="IPR013611">
    <property type="entry name" value="Transp-assoc_OB_typ2"/>
</dbReference>
<dbReference type="Gene3D" id="3.40.50.300">
    <property type="entry name" value="P-loop containing nucleotide triphosphate hydrolases"/>
    <property type="match status" value="1"/>
</dbReference>
<dbReference type="OrthoDB" id="9802264at2"/>
<organism evidence="10 11">
    <name type="scientific">Cellvibrio japonicus (strain Ueda107)</name>
    <name type="common">Pseudomonas fluorescens subsp. cellulosa</name>
    <dbReference type="NCBI Taxonomy" id="498211"/>
    <lineage>
        <taxon>Bacteria</taxon>
        <taxon>Pseudomonadati</taxon>
        <taxon>Pseudomonadota</taxon>
        <taxon>Gammaproteobacteria</taxon>
        <taxon>Cellvibrionales</taxon>
        <taxon>Cellvibrionaceae</taxon>
        <taxon>Cellvibrio</taxon>
    </lineage>
</organism>
<evidence type="ECO:0000256" key="8">
    <source>
        <dbReference type="ARBA" id="ARBA00023136"/>
    </source>
</evidence>
<dbReference type="PROSITE" id="PS00211">
    <property type="entry name" value="ABC_TRANSPORTER_1"/>
    <property type="match status" value="1"/>
</dbReference>
<accession>B3PH23</accession>
<name>B3PH23_CELJU</name>
<evidence type="ECO:0000256" key="4">
    <source>
        <dbReference type="ARBA" id="ARBA00022741"/>
    </source>
</evidence>
<evidence type="ECO:0000256" key="5">
    <source>
        <dbReference type="ARBA" id="ARBA00022840"/>
    </source>
</evidence>
<dbReference type="CDD" id="cd03259">
    <property type="entry name" value="ABC_Carb_Solutes_like"/>
    <property type="match status" value="1"/>
</dbReference>
<dbReference type="Pfam" id="PF00005">
    <property type="entry name" value="ABC_tran"/>
    <property type="match status" value="1"/>
</dbReference>
<reference evidence="10 11" key="1">
    <citation type="journal article" date="2008" name="J. Bacteriol.">
        <title>Insights into plant cell wall degradation from the genome sequence of the soil bacterium Cellvibrio japonicus.</title>
        <authorList>
            <person name="Deboy R.T."/>
            <person name="Mongodin E.F."/>
            <person name="Fouts D.E."/>
            <person name="Tailford L.E."/>
            <person name="Khouri H."/>
            <person name="Emerson J.B."/>
            <person name="Mohamoud Y."/>
            <person name="Watkins K."/>
            <person name="Henrissat B."/>
            <person name="Gilbert H.J."/>
            <person name="Nelson K.E."/>
        </authorList>
    </citation>
    <scope>NUCLEOTIDE SEQUENCE [LARGE SCALE GENOMIC DNA]</scope>
    <source>
        <strain evidence="10 11">Ueda107</strain>
    </source>
</reference>
<dbReference type="FunFam" id="3.40.50.300:FF:000425">
    <property type="entry name" value="Probable ABC transporter, ATP-binding subunit"/>
    <property type="match status" value="1"/>
</dbReference>
<evidence type="ECO:0000259" key="9">
    <source>
        <dbReference type="PROSITE" id="PS50893"/>
    </source>
</evidence>
<keyword evidence="11" id="KW-1185">Reference proteome</keyword>
<dbReference type="InterPro" id="IPR008995">
    <property type="entry name" value="Mo/tungstate-bd_C_term_dom"/>
</dbReference>
<keyword evidence="7" id="KW-0406">Ion transport</keyword>
<keyword evidence="1" id="KW-0813">Transport</keyword>
<dbReference type="GO" id="GO:0015697">
    <property type="term" value="P:quaternary ammonium group transport"/>
    <property type="evidence" value="ECO:0007669"/>
    <property type="project" value="UniProtKB-ARBA"/>
</dbReference>
<feature type="domain" description="ABC transporter" evidence="9">
    <location>
        <begin position="9"/>
        <end position="241"/>
    </location>
</feature>
<evidence type="ECO:0000256" key="3">
    <source>
        <dbReference type="ARBA" id="ARBA00022496"/>
    </source>
</evidence>
<dbReference type="PANTHER" id="PTHR42781:SF4">
    <property type="entry name" value="SPERMIDINE_PUTRESCINE IMPORT ATP-BINDING PROTEIN POTA"/>
    <property type="match status" value="1"/>
</dbReference>
<evidence type="ECO:0000313" key="10">
    <source>
        <dbReference type="EMBL" id="ACE84725.1"/>
    </source>
</evidence>
<evidence type="ECO:0000256" key="2">
    <source>
        <dbReference type="ARBA" id="ARBA00022475"/>
    </source>
</evidence>